<sequence>MANSHYSGDKHIIIGVKDTPGVSREVIGIPATEIKDCAEYQQFIFENVDPYINFNFLVVDFNQVKLGVFQFYNNTKQPYMMKKDYRNLHSGHCFIRKGSINTLAVRSDFDLFYSNREEFKITFLDSLLSSTNDRDGNASIKLSLRNLTSLPIIIDYGKLFIKDSTGSILTEHRVYGFDHYIGVDFQIELARFSEKTGLLIVDLGSTNCVTLGLNENGYTNVTFNFELLLEDTLGNKYRAELNDGQVWARGNVLHKVHLKNRIRN</sequence>
<evidence type="ECO:0000313" key="3">
    <source>
        <dbReference type="Proteomes" id="UP000187439"/>
    </source>
</evidence>
<protein>
    <recommendedName>
        <fullName evidence="1">Schlafen AlbA-2 domain-containing protein</fullName>
    </recommendedName>
</protein>
<feature type="domain" description="Schlafen AlbA-2" evidence="1">
    <location>
        <begin position="1"/>
        <end position="102"/>
    </location>
</feature>
<evidence type="ECO:0000259" key="1">
    <source>
        <dbReference type="Pfam" id="PF04326"/>
    </source>
</evidence>
<gene>
    <name evidence="2" type="ORF">BSK52_14540</name>
</gene>
<name>A0A1R0XYP3_9BACL</name>
<dbReference type="AlphaFoldDB" id="A0A1R0XYP3"/>
<dbReference type="Proteomes" id="UP000187439">
    <property type="component" value="Unassembled WGS sequence"/>
</dbReference>
<dbReference type="Pfam" id="PF04326">
    <property type="entry name" value="SLFN_AlbA_2"/>
    <property type="match status" value="1"/>
</dbReference>
<dbReference type="Gene3D" id="3.30.950.30">
    <property type="entry name" value="Schlafen, AAA domain"/>
    <property type="match status" value="1"/>
</dbReference>
<organism evidence="2 3">
    <name type="scientific">Paenibacillus odorifer</name>
    <dbReference type="NCBI Taxonomy" id="189426"/>
    <lineage>
        <taxon>Bacteria</taxon>
        <taxon>Bacillati</taxon>
        <taxon>Bacillota</taxon>
        <taxon>Bacilli</taxon>
        <taxon>Bacillales</taxon>
        <taxon>Paenibacillaceae</taxon>
        <taxon>Paenibacillus</taxon>
    </lineage>
</organism>
<dbReference type="InterPro" id="IPR007421">
    <property type="entry name" value="Schlafen_AlbA_2_dom"/>
</dbReference>
<dbReference type="EMBL" id="MPTC01000011">
    <property type="protein sequence ID" value="OMD40107.1"/>
    <property type="molecule type" value="Genomic_DNA"/>
</dbReference>
<dbReference type="InterPro" id="IPR038461">
    <property type="entry name" value="Schlafen_AlbA_2_dom_sf"/>
</dbReference>
<proteinExistence type="predicted"/>
<reference evidence="2 3" key="1">
    <citation type="submission" date="2016-10" db="EMBL/GenBank/DDBJ databases">
        <title>Paenibacillus species isolates.</title>
        <authorList>
            <person name="Beno S.M."/>
        </authorList>
    </citation>
    <scope>NUCLEOTIDE SEQUENCE [LARGE SCALE GENOMIC DNA]</scope>
    <source>
        <strain evidence="2 3">FSL H7-0710</strain>
    </source>
</reference>
<evidence type="ECO:0000313" key="2">
    <source>
        <dbReference type="EMBL" id="OMD40107.1"/>
    </source>
</evidence>
<accession>A0A1R0XYP3</accession>
<comment type="caution">
    <text evidence="2">The sequence shown here is derived from an EMBL/GenBank/DDBJ whole genome shotgun (WGS) entry which is preliminary data.</text>
</comment>